<dbReference type="Pfam" id="PF13086">
    <property type="entry name" value="AAA_11"/>
    <property type="match status" value="1"/>
</dbReference>
<evidence type="ECO:0000256" key="6">
    <source>
        <dbReference type="SAM" id="MobiDB-lite"/>
    </source>
</evidence>
<dbReference type="GO" id="GO:0016787">
    <property type="term" value="F:hydrolase activity"/>
    <property type="evidence" value="ECO:0007669"/>
    <property type="project" value="UniProtKB-KW"/>
</dbReference>
<dbReference type="PANTHER" id="PTHR43788">
    <property type="entry name" value="DNA2/NAM7 HELICASE FAMILY MEMBER"/>
    <property type="match status" value="1"/>
</dbReference>
<dbReference type="Pfam" id="PF13087">
    <property type="entry name" value="AAA_12"/>
    <property type="match status" value="1"/>
</dbReference>
<keyword evidence="10" id="KW-1185">Reference proteome</keyword>
<dbReference type="InterPro" id="IPR041677">
    <property type="entry name" value="DNA2/NAM7_AAA_11"/>
</dbReference>
<evidence type="ECO:0000256" key="2">
    <source>
        <dbReference type="ARBA" id="ARBA00022741"/>
    </source>
</evidence>
<reference evidence="9 10" key="1">
    <citation type="submission" date="2019-06" db="EMBL/GenBank/DDBJ databases">
        <title>Persicimonas caeni gen. nov., sp. nov., a predatory bacterium isolated from solar saltern.</title>
        <authorList>
            <person name="Wang S."/>
        </authorList>
    </citation>
    <scope>NUCLEOTIDE SEQUENCE [LARGE SCALE GENOMIC DNA]</scope>
    <source>
        <strain evidence="9 10">YN101</strain>
    </source>
</reference>
<dbReference type="OrthoDB" id="9757917at2"/>
<dbReference type="InterPro" id="IPR014001">
    <property type="entry name" value="Helicase_ATP-bd"/>
</dbReference>
<evidence type="ECO:0000259" key="8">
    <source>
        <dbReference type="SMART" id="SM00487"/>
    </source>
</evidence>
<evidence type="ECO:0000256" key="3">
    <source>
        <dbReference type="ARBA" id="ARBA00022801"/>
    </source>
</evidence>
<keyword evidence="2" id="KW-0547">Nucleotide-binding</keyword>
<comment type="similarity">
    <text evidence="1">Belongs to the DNA2/NAM7 helicase family.</text>
</comment>
<organism evidence="9 10">
    <name type="scientific">Persicimonas caeni</name>
    <dbReference type="NCBI Taxonomy" id="2292766"/>
    <lineage>
        <taxon>Bacteria</taxon>
        <taxon>Deltaproteobacteria</taxon>
        <taxon>Bradymonadales</taxon>
        <taxon>Bradymonadaceae</taxon>
        <taxon>Persicimonas</taxon>
    </lineage>
</organism>
<dbReference type="Gene3D" id="2.40.30.270">
    <property type="match status" value="1"/>
</dbReference>
<dbReference type="SUPFAM" id="SSF52540">
    <property type="entry name" value="P-loop containing nucleoside triphosphate hydrolases"/>
    <property type="match status" value="1"/>
</dbReference>
<name>A0A4Y6PMB6_PERCE</name>
<feature type="region of interest" description="Disordered" evidence="6">
    <location>
        <begin position="490"/>
        <end position="512"/>
    </location>
</feature>
<keyword evidence="3" id="KW-0378">Hydrolase</keyword>
<dbReference type="InterPro" id="IPR041679">
    <property type="entry name" value="DNA2/NAM7-like_C"/>
</dbReference>
<dbReference type="InterPro" id="IPR050534">
    <property type="entry name" value="Coronavir_polyprotein_1ab"/>
</dbReference>
<keyword evidence="5" id="KW-0067">ATP-binding</keyword>
<accession>A0A5B8XZT1</accession>
<dbReference type="Proteomes" id="UP000315995">
    <property type="component" value="Chromosome"/>
</dbReference>
<dbReference type="InterPro" id="IPR047187">
    <property type="entry name" value="SF1_C_Upf1"/>
</dbReference>
<evidence type="ECO:0000259" key="7">
    <source>
        <dbReference type="SMART" id="SM00382"/>
    </source>
</evidence>
<keyword evidence="4" id="KW-0347">Helicase</keyword>
<protein>
    <submittedName>
        <fullName evidence="9">AAA family ATPase</fullName>
    </submittedName>
</protein>
<dbReference type="GO" id="GO:0005694">
    <property type="term" value="C:chromosome"/>
    <property type="evidence" value="ECO:0007669"/>
    <property type="project" value="UniProtKB-ARBA"/>
</dbReference>
<feature type="domain" description="Helicase ATP-binding" evidence="8">
    <location>
        <begin position="182"/>
        <end position="438"/>
    </location>
</feature>
<dbReference type="AlphaFoldDB" id="A0A4Y6PMB6"/>
<dbReference type="SMART" id="SM00487">
    <property type="entry name" value="DEXDc"/>
    <property type="match status" value="1"/>
</dbReference>
<evidence type="ECO:0000256" key="5">
    <source>
        <dbReference type="ARBA" id="ARBA00022840"/>
    </source>
</evidence>
<gene>
    <name evidence="9" type="ORF">FIV42_01490</name>
</gene>
<dbReference type="RefSeq" id="WP_141195954.1">
    <property type="nucleotide sequence ID" value="NZ_CP041186.1"/>
</dbReference>
<proteinExistence type="inferred from homology"/>
<dbReference type="CDD" id="cd18808">
    <property type="entry name" value="SF1_C_Upf1"/>
    <property type="match status" value="1"/>
</dbReference>
<dbReference type="SMART" id="SM00382">
    <property type="entry name" value="AAA"/>
    <property type="match status" value="1"/>
</dbReference>
<feature type="domain" description="AAA+ ATPase" evidence="7">
    <location>
        <begin position="200"/>
        <end position="427"/>
    </location>
</feature>
<dbReference type="InterPro" id="IPR027417">
    <property type="entry name" value="P-loop_NTPase"/>
</dbReference>
<evidence type="ECO:0000313" key="9">
    <source>
        <dbReference type="EMBL" id="QDG49456.1"/>
    </source>
</evidence>
<dbReference type="Gene3D" id="3.40.50.300">
    <property type="entry name" value="P-loop containing nucleotide triphosphate hydrolases"/>
    <property type="match status" value="2"/>
</dbReference>
<dbReference type="PANTHER" id="PTHR43788:SF18">
    <property type="entry name" value="R3H DOMAIN-CONTAINING PROTEIN"/>
    <property type="match status" value="1"/>
</dbReference>
<dbReference type="EMBL" id="CP041186">
    <property type="protein sequence ID" value="QDG49456.1"/>
    <property type="molecule type" value="Genomic_DNA"/>
</dbReference>
<evidence type="ECO:0000256" key="1">
    <source>
        <dbReference type="ARBA" id="ARBA00007913"/>
    </source>
</evidence>
<evidence type="ECO:0000313" key="10">
    <source>
        <dbReference type="Proteomes" id="UP000315995"/>
    </source>
</evidence>
<dbReference type="GO" id="GO:0005524">
    <property type="term" value="F:ATP binding"/>
    <property type="evidence" value="ECO:0007669"/>
    <property type="project" value="UniProtKB-KW"/>
</dbReference>
<evidence type="ECO:0000256" key="4">
    <source>
        <dbReference type="ARBA" id="ARBA00022806"/>
    </source>
</evidence>
<sequence length="641" mass="71028">MSDPHEDKQLEKLAELWRKERETCRRRHLEERAETTLDERVEQGIALANLEVEETAAAPGERMMLWLAPRKPDALDGFRAGPGSPVVLWRESPTERDAVQAVIARRKGGRLGVMVDGDVPDRLFGDTFHLDQEAPQTTFDRGERAVAAFRQAAKVSDQGQLRKVLFGAHEPKRRRSPEWSVFDEELNEAQRRAVEQALSAEDVALVHGPPGTGKTRTLVEVVRQAVARGERVLVTAASNAAVDNLAERLIEAGVEVVRLGHPARVAPSVEARSLDALLEATHDYKLAQKWMDEAREIRRRIDARSSRGKSSRGSLSRAERAGMYREMRNLWGDARGHLRRVQGAIIDRTPVICATAAGADSKLLDDEEFDLVVLDEATQAADPIALVALLRAPKVVMAGDPHQLAPTVIDLEAEREGLGVTLFERLSDEAVMLEVQHRMHECLMTFPSETKYDGQLVAADAVVEHTLDELDGVVADPVRTGPLVFVDTAGKGWDEERSEEDPSSSNPAQAERTAAEVRRLVSRCVSPDDIAVISPYFAQVRRLRKLLDDVPGVEIDTVDGFQGREKEAVVVDLVRSNPDGQLGFLKDTRRMNVALTRARRFLLVIGDSATLSTHPYYAAFLEAVEQRGTWVSAWADEAEPL</sequence>
<dbReference type="InterPro" id="IPR003593">
    <property type="entry name" value="AAA+_ATPase"/>
</dbReference>
<accession>A0A4Y6PMB6</accession>
<dbReference type="GO" id="GO:0043139">
    <property type="term" value="F:5'-3' DNA helicase activity"/>
    <property type="evidence" value="ECO:0007669"/>
    <property type="project" value="TreeGrafter"/>
</dbReference>
<dbReference type="FunFam" id="3.40.50.300:FF:000326">
    <property type="entry name" value="P-loop containing nucleoside triphosphate hydrolase"/>
    <property type="match status" value="1"/>
</dbReference>